<comment type="caution">
    <text evidence="2">The sequence shown here is derived from an EMBL/GenBank/DDBJ whole genome shotgun (WGS) entry which is preliminary data.</text>
</comment>
<dbReference type="RefSeq" id="WP_313886734.1">
    <property type="nucleotide sequence ID" value="NZ_JAAOYM010000001.1"/>
</dbReference>
<evidence type="ECO:0000313" key="3">
    <source>
        <dbReference type="Proteomes" id="UP000545493"/>
    </source>
</evidence>
<dbReference type="InterPro" id="IPR006530">
    <property type="entry name" value="YD"/>
</dbReference>
<dbReference type="Pfam" id="PF05593">
    <property type="entry name" value="RHS_repeat"/>
    <property type="match status" value="1"/>
</dbReference>
<dbReference type="EMBL" id="JAAOYM010000001">
    <property type="protein sequence ID" value="NIJ11904.1"/>
    <property type="molecule type" value="Genomic_DNA"/>
</dbReference>
<organism evidence="2 3">
    <name type="scientific">Saccharomonospora amisosensis</name>
    <dbReference type="NCBI Taxonomy" id="1128677"/>
    <lineage>
        <taxon>Bacteria</taxon>
        <taxon>Bacillati</taxon>
        <taxon>Actinomycetota</taxon>
        <taxon>Actinomycetes</taxon>
        <taxon>Pseudonocardiales</taxon>
        <taxon>Pseudonocardiaceae</taxon>
        <taxon>Saccharomonospora</taxon>
    </lineage>
</organism>
<sequence>MTSREPPTRPDHTLGDGRLRTATSYDPAGRPTSTTDFRDGDRIRSEHTTYDQLDNPVRVIGRNADWSVHTDVEVGYDPLGRETSETIHTGKESLVTLINRDEAGLVLSEVDPRGTATGADPAQFTTSYTYDGIGRQVTATAPPVEVESGGQQPTTATPVTTTGYDAAGRVTSTTDALNQTTTYGYDELGNQRRRTDPPALYGQAGVAAWAEQAEAVNAGQVQRDRHCPPCPARAGVGSCAVGMVSAGVQGDIHHRRRRLRPRAAPAAVGATGVVAGCVS</sequence>
<evidence type="ECO:0000313" key="2">
    <source>
        <dbReference type="EMBL" id="NIJ11904.1"/>
    </source>
</evidence>
<dbReference type="NCBIfam" id="TIGR01643">
    <property type="entry name" value="YD_repeat_2x"/>
    <property type="match status" value="1"/>
</dbReference>
<gene>
    <name evidence="2" type="ORF">FHU38_002248</name>
</gene>
<dbReference type="Gene3D" id="2.180.10.10">
    <property type="entry name" value="RHS repeat-associated core"/>
    <property type="match status" value="1"/>
</dbReference>
<proteinExistence type="predicted"/>
<feature type="region of interest" description="Disordered" evidence="1">
    <location>
        <begin position="1"/>
        <end position="40"/>
    </location>
</feature>
<feature type="compositionally biased region" description="Basic and acidic residues" evidence="1">
    <location>
        <begin position="1"/>
        <end position="19"/>
    </location>
</feature>
<dbReference type="AlphaFoldDB" id="A0A7X5ZQJ3"/>
<evidence type="ECO:0000256" key="1">
    <source>
        <dbReference type="SAM" id="MobiDB-lite"/>
    </source>
</evidence>
<dbReference type="Proteomes" id="UP000545493">
    <property type="component" value="Unassembled WGS sequence"/>
</dbReference>
<reference evidence="2 3" key="1">
    <citation type="submission" date="2020-03" db="EMBL/GenBank/DDBJ databases">
        <title>Sequencing the genomes of 1000 actinobacteria strains.</title>
        <authorList>
            <person name="Klenk H.-P."/>
        </authorList>
    </citation>
    <scope>NUCLEOTIDE SEQUENCE [LARGE SCALE GENOMIC DNA]</scope>
    <source>
        <strain evidence="2 3">DSM 45685</strain>
    </source>
</reference>
<keyword evidence="3" id="KW-1185">Reference proteome</keyword>
<feature type="region of interest" description="Disordered" evidence="1">
    <location>
        <begin position="143"/>
        <end position="165"/>
    </location>
</feature>
<accession>A0A7X5ZQJ3</accession>
<name>A0A7X5ZQJ3_9PSEU</name>
<feature type="compositionally biased region" description="Low complexity" evidence="1">
    <location>
        <begin position="153"/>
        <end position="162"/>
    </location>
</feature>
<dbReference type="InterPro" id="IPR031325">
    <property type="entry name" value="RHS_repeat"/>
</dbReference>
<protein>
    <submittedName>
        <fullName evidence="2">YD repeat-containing protein</fullName>
    </submittedName>
</protein>